<evidence type="ECO:0008006" key="7">
    <source>
        <dbReference type="Google" id="ProtNLM"/>
    </source>
</evidence>
<evidence type="ECO:0000256" key="2">
    <source>
        <dbReference type="ARBA" id="ARBA00023002"/>
    </source>
</evidence>
<evidence type="ECO:0000259" key="4">
    <source>
        <dbReference type="Pfam" id="PF00890"/>
    </source>
</evidence>
<feature type="domain" description="2,6-dihydroxypyridine 3-monooxygenase substrate binding" evidence="5">
    <location>
        <begin position="173"/>
        <end position="302"/>
    </location>
</feature>
<evidence type="ECO:0000259" key="5">
    <source>
        <dbReference type="Pfam" id="PF22607"/>
    </source>
</evidence>
<dbReference type="PRINTS" id="PR00420">
    <property type="entry name" value="RNGMNOXGNASE"/>
</dbReference>
<dbReference type="InterPro" id="IPR054707">
    <property type="entry name" value="DhpH_subs-bd"/>
</dbReference>
<dbReference type="Gene3D" id="3.30.9.60">
    <property type="match status" value="1"/>
</dbReference>
<dbReference type="InterPro" id="IPR036188">
    <property type="entry name" value="FAD/NAD-bd_sf"/>
</dbReference>
<dbReference type="GO" id="GO:0016491">
    <property type="term" value="F:oxidoreductase activity"/>
    <property type="evidence" value="ECO:0007669"/>
    <property type="project" value="UniProtKB-KW"/>
</dbReference>
<dbReference type="PANTHER" id="PTHR47469">
    <property type="entry name" value="MONOOXYGENASE-LIKE"/>
    <property type="match status" value="1"/>
</dbReference>
<protein>
    <recommendedName>
        <fullName evidence="7">FAD-binding domain-containing protein</fullName>
    </recommendedName>
</protein>
<dbReference type="GeneID" id="4987819"/>
<dbReference type="RefSeq" id="XP_059602465.1">
    <property type="nucleotide sequence ID" value="XM_059744524.1"/>
</dbReference>
<dbReference type="SUPFAM" id="SSF54373">
    <property type="entry name" value="FAD-linked reductases, C-terminal domain"/>
    <property type="match status" value="1"/>
</dbReference>
<keyword evidence="3" id="KW-0472">Membrane</keyword>
<gene>
    <name evidence="6" type="ORF">An15g02180</name>
</gene>
<feature type="transmembrane region" description="Helical" evidence="3">
    <location>
        <begin position="6"/>
        <end position="26"/>
    </location>
</feature>
<keyword evidence="3" id="KW-1133">Transmembrane helix</keyword>
<accession>A0AAJ8E037</accession>
<dbReference type="SUPFAM" id="SSF51905">
    <property type="entry name" value="FAD/NAD(P)-binding domain"/>
    <property type="match status" value="1"/>
</dbReference>
<sequence>MTSSQPPLNIVVIGGSLAGLMTAVALKRNGHNVTVIEKEDNERESHMAGVCLGLDAVEFLEKYDRVQSIFSHQSRRIQALVGDDKLKTFVNGRREITNWDTMYYRLRCNFGGYASDTYPTSPLPSPEDGQGVLTLLDRKSGDKATMQADLVIGADGPDSFVRKKYQGHVERKYVGYIAWRGTVPESEVSEETRHLFRRSVTVYMMDKQHCIVYTIPGKNGSLEPGERYLNFLWYTNETKESLDEILKDGLDGHRHHNIVPSGRVRQDIWAERTRQAKALPLSKPMLEIFLKIQRPFIQVITDFCSHQAAFEDGKVLLVGDGLSLFRPHTAFSGTQAAFHALRTAEFVNGKTTLQQWESKVLRYSRLHYLQSNWYGDFYQYPMSSALVAAVRYWIMCGVDRVLSWYNGEAPLLRTSTFKSEAYDDE</sequence>
<reference evidence="6" key="1">
    <citation type="submission" date="2025-02" db="EMBL/GenBank/DDBJ databases">
        <authorList>
            <consortium name="NCBI Genome Project"/>
        </authorList>
    </citation>
    <scope>NUCLEOTIDE SEQUENCE</scope>
</reference>
<dbReference type="InterPro" id="IPR053212">
    <property type="entry name" value="DHP_3-monooxygenase"/>
</dbReference>
<dbReference type="Pfam" id="PF22607">
    <property type="entry name" value="FAD_binding-like"/>
    <property type="match status" value="1"/>
</dbReference>
<dbReference type="AlphaFoldDB" id="A0AAJ8E037"/>
<dbReference type="KEGG" id="ang:An15g02180"/>
<name>A0AAJ8E037_ASPNG</name>
<proteinExistence type="predicted"/>
<organism evidence="6">
    <name type="scientific">Aspergillus niger</name>
    <dbReference type="NCBI Taxonomy" id="5061"/>
    <lineage>
        <taxon>Eukaryota</taxon>
        <taxon>Fungi</taxon>
        <taxon>Dikarya</taxon>
        <taxon>Ascomycota</taxon>
        <taxon>Pezizomycotina</taxon>
        <taxon>Eurotiomycetes</taxon>
        <taxon>Eurotiomycetidae</taxon>
        <taxon>Eurotiales</taxon>
        <taxon>Aspergillaceae</taxon>
        <taxon>Aspergillus</taxon>
        <taxon>Aspergillus subgen. Circumdati</taxon>
    </lineage>
</organism>
<dbReference type="Gene3D" id="3.50.50.60">
    <property type="entry name" value="FAD/NAD(P)-binding domain"/>
    <property type="match status" value="1"/>
</dbReference>
<keyword evidence="3" id="KW-0812">Transmembrane</keyword>
<reference evidence="6" key="2">
    <citation type="submission" date="2025-08" db="UniProtKB">
        <authorList>
            <consortium name="RefSeq"/>
        </authorList>
    </citation>
    <scope>IDENTIFICATION</scope>
</reference>
<dbReference type="InterPro" id="IPR003953">
    <property type="entry name" value="FAD-dep_OxRdtase_2_FAD-bd"/>
</dbReference>
<dbReference type="Pfam" id="PF00890">
    <property type="entry name" value="FAD_binding_2"/>
    <property type="match status" value="1"/>
</dbReference>
<feature type="domain" description="FAD-dependent oxidoreductase 2 FAD-binding" evidence="4">
    <location>
        <begin position="10"/>
        <end position="48"/>
    </location>
</feature>
<keyword evidence="2" id="KW-0560">Oxidoreductase</keyword>
<dbReference type="PANTHER" id="PTHR47469:SF2">
    <property type="entry name" value="OS06G0597600 PROTEIN"/>
    <property type="match status" value="1"/>
</dbReference>
<evidence type="ECO:0000313" key="6">
    <source>
        <dbReference type="RefSeq" id="XP_059602465.1"/>
    </source>
</evidence>
<evidence type="ECO:0000256" key="3">
    <source>
        <dbReference type="SAM" id="Phobius"/>
    </source>
</evidence>
<keyword evidence="1" id="KW-0285">Flavoprotein</keyword>
<evidence type="ECO:0000256" key="1">
    <source>
        <dbReference type="ARBA" id="ARBA00022630"/>
    </source>
</evidence>